<dbReference type="InterPro" id="IPR029071">
    <property type="entry name" value="Ubiquitin-like_domsf"/>
</dbReference>
<organism evidence="2 3">
    <name type="scientific">Elliptochloris bilobata</name>
    <dbReference type="NCBI Taxonomy" id="381761"/>
    <lineage>
        <taxon>Eukaryota</taxon>
        <taxon>Viridiplantae</taxon>
        <taxon>Chlorophyta</taxon>
        <taxon>core chlorophytes</taxon>
        <taxon>Trebouxiophyceae</taxon>
        <taxon>Trebouxiophyceae incertae sedis</taxon>
        <taxon>Elliptochloris clade</taxon>
        <taxon>Elliptochloris</taxon>
    </lineage>
</organism>
<proteinExistence type="predicted"/>
<dbReference type="Proteomes" id="UP001445335">
    <property type="component" value="Unassembled WGS sequence"/>
</dbReference>
<evidence type="ECO:0000313" key="3">
    <source>
        <dbReference type="Proteomes" id="UP001445335"/>
    </source>
</evidence>
<dbReference type="InterPro" id="IPR039540">
    <property type="entry name" value="UBL3-like_ubiquitin_dom"/>
</dbReference>
<evidence type="ECO:0000313" key="2">
    <source>
        <dbReference type="EMBL" id="KAK9839510.1"/>
    </source>
</evidence>
<dbReference type="SUPFAM" id="SSF54236">
    <property type="entry name" value="Ubiquitin-like"/>
    <property type="match status" value="1"/>
</dbReference>
<dbReference type="EMBL" id="JALJOU010000016">
    <property type="protein sequence ID" value="KAK9839510.1"/>
    <property type="molecule type" value="Genomic_DNA"/>
</dbReference>
<reference evidence="2 3" key="1">
    <citation type="journal article" date="2024" name="Nat. Commun.">
        <title>Phylogenomics reveals the evolutionary origins of lichenization in chlorophyte algae.</title>
        <authorList>
            <person name="Puginier C."/>
            <person name="Libourel C."/>
            <person name="Otte J."/>
            <person name="Skaloud P."/>
            <person name="Haon M."/>
            <person name="Grisel S."/>
            <person name="Petersen M."/>
            <person name="Berrin J.G."/>
            <person name="Delaux P.M."/>
            <person name="Dal Grande F."/>
            <person name="Keller J."/>
        </authorList>
    </citation>
    <scope>NUCLEOTIDE SEQUENCE [LARGE SCALE GENOMIC DNA]</scope>
    <source>
        <strain evidence="2 3">SAG 245.80</strain>
    </source>
</reference>
<dbReference type="Pfam" id="PF13881">
    <property type="entry name" value="Rad60-SLD_2"/>
    <property type="match status" value="1"/>
</dbReference>
<feature type="domain" description="UBL3-like ubiquitin" evidence="1">
    <location>
        <begin position="3"/>
        <end position="88"/>
    </location>
</feature>
<dbReference type="Gene3D" id="3.10.20.90">
    <property type="entry name" value="Phosphatidylinositol 3-kinase Catalytic Subunit, Chain A, domain 1"/>
    <property type="match status" value="1"/>
</dbReference>
<accession>A0AAW1S0I7</accession>
<gene>
    <name evidence="2" type="ORF">WJX81_006276</name>
</gene>
<keyword evidence="3" id="KW-1185">Reference proteome</keyword>
<dbReference type="AlphaFoldDB" id="A0AAW1S0I7"/>
<evidence type="ECO:0000259" key="1">
    <source>
        <dbReference type="Pfam" id="PF13881"/>
    </source>
</evidence>
<comment type="caution">
    <text evidence="2">The sequence shown here is derived from an EMBL/GenBank/DDBJ whole genome shotgun (WGS) entry which is preliminary data.</text>
</comment>
<sequence>MSVDLRCRLTQGDIGPFPVARTLSVQGVKEQLLRRWPQEGPLRAEQPGSVADLKLIMGGKFLDNGDMLEDVLASHFGEGNVVTLHVVEHAWISGLINRFPSQFACW</sequence>
<dbReference type="InterPro" id="IPR040015">
    <property type="entry name" value="UBL3-like"/>
</dbReference>
<protein>
    <recommendedName>
        <fullName evidence="1">UBL3-like ubiquitin domain-containing protein</fullName>
    </recommendedName>
</protein>
<name>A0AAW1S0I7_9CHLO</name>
<dbReference type="PANTHER" id="PTHR13169:SF0">
    <property type="entry name" value="UBIQUITIN-LIKE PROTEIN 3"/>
    <property type="match status" value="1"/>
</dbReference>
<dbReference type="PANTHER" id="PTHR13169">
    <property type="entry name" value="UBIQUITIN-LIKE PROTEIN 3 HCG-1 PROTEIN"/>
    <property type="match status" value="1"/>
</dbReference>